<protein>
    <submittedName>
        <fullName evidence="2">Uncharacterized protein</fullName>
    </submittedName>
</protein>
<dbReference type="Proteomes" id="UP000092460">
    <property type="component" value="Unassembled WGS sequence"/>
</dbReference>
<keyword evidence="1" id="KW-0472">Membrane</keyword>
<keyword evidence="3" id="KW-1185">Reference proteome</keyword>
<dbReference type="AlphaFoldDB" id="A0A1B0ARX3"/>
<reference evidence="3" key="1">
    <citation type="submission" date="2015-01" db="EMBL/GenBank/DDBJ databases">
        <authorList>
            <person name="Aksoy S."/>
            <person name="Warren W."/>
            <person name="Wilson R.K."/>
        </authorList>
    </citation>
    <scope>NUCLEOTIDE SEQUENCE [LARGE SCALE GENOMIC DNA]</scope>
    <source>
        <strain evidence="3">IAEA</strain>
    </source>
</reference>
<dbReference type="EMBL" id="JXJN01002617">
    <property type="status" value="NOT_ANNOTATED_CDS"/>
    <property type="molecule type" value="Genomic_DNA"/>
</dbReference>
<organism evidence="2 3">
    <name type="scientific">Glossina palpalis gambiensis</name>
    <dbReference type="NCBI Taxonomy" id="67801"/>
    <lineage>
        <taxon>Eukaryota</taxon>
        <taxon>Metazoa</taxon>
        <taxon>Ecdysozoa</taxon>
        <taxon>Arthropoda</taxon>
        <taxon>Hexapoda</taxon>
        <taxon>Insecta</taxon>
        <taxon>Pterygota</taxon>
        <taxon>Neoptera</taxon>
        <taxon>Endopterygota</taxon>
        <taxon>Diptera</taxon>
        <taxon>Brachycera</taxon>
        <taxon>Muscomorpha</taxon>
        <taxon>Hippoboscoidea</taxon>
        <taxon>Glossinidae</taxon>
        <taxon>Glossina</taxon>
    </lineage>
</organism>
<feature type="transmembrane region" description="Helical" evidence="1">
    <location>
        <begin position="6"/>
        <end position="24"/>
    </location>
</feature>
<dbReference type="EnsemblMetazoa" id="GPPI006363-RA">
    <property type="protein sequence ID" value="GPPI006363-PA"/>
    <property type="gene ID" value="GPPI006363"/>
</dbReference>
<evidence type="ECO:0000313" key="2">
    <source>
        <dbReference type="EnsemblMetazoa" id="GPPI006363-PA"/>
    </source>
</evidence>
<keyword evidence="1" id="KW-1133">Transmembrane helix</keyword>
<evidence type="ECO:0000256" key="1">
    <source>
        <dbReference type="SAM" id="Phobius"/>
    </source>
</evidence>
<feature type="transmembrane region" description="Helical" evidence="1">
    <location>
        <begin position="124"/>
        <end position="142"/>
    </location>
</feature>
<sequence>MANEISYSLVLLTFPLLIGSYRSGTQTFIRTLAYIWERICGPHIKNGDECPLVANMLIIDCVFNLHTYESYESKQNKMADSASASTSIHTNKHTNARTNACYVVSVFGLLAFSCFPLIHTLSKSDIAVFIIPYIWYVTLRWIRYVTLCSHNSVDTITDAFNVMFTNPYTTCVKMCRILRTHINTSSANIIYINDKNVDDDNGDNNNNDDNVNNDDDYVAENVPKGILPNRKRNRNVDDILGHAYLNIFLYNTKIMCTNVIILISDHCTY</sequence>
<proteinExistence type="predicted"/>
<dbReference type="VEuPathDB" id="VectorBase:GPPI006363"/>
<reference evidence="2" key="2">
    <citation type="submission" date="2020-05" db="UniProtKB">
        <authorList>
            <consortium name="EnsemblMetazoa"/>
        </authorList>
    </citation>
    <scope>IDENTIFICATION</scope>
    <source>
        <strain evidence="2">IAEA</strain>
    </source>
</reference>
<feature type="transmembrane region" description="Helical" evidence="1">
    <location>
        <begin position="100"/>
        <end position="118"/>
    </location>
</feature>
<dbReference type="EMBL" id="JXJN01002616">
    <property type="status" value="NOT_ANNOTATED_CDS"/>
    <property type="molecule type" value="Genomic_DNA"/>
</dbReference>
<name>A0A1B0ARX3_9MUSC</name>
<keyword evidence="1" id="KW-0812">Transmembrane</keyword>
<accession>A0A1B0ARX3</accession>
<evidence type="ECO:0000313" key="3">
    <source>
        <dbReference type="Proteomes" id="UP000092460"/>
    </source>
</evidence>